<feature type="transmembrane region" description="Helical" evidence="1">
    <location>
        <begin position="157"/>
        <end position="177"/>
    </location>
</feature>
<gene>
    <name evidence="3" type="ORF">FEM33_25415</name>
</gene>
<keyword evidence="4" id="KW-1185">Reference proteome</keyword>
<sequence length="186" mass="19484">MNMDLLLSLCVGLGLSASCGFRVFLPMLAANVAAMSGWISPGEQFAWLSTWPAFFALLSATIAEISGYYIPFVDNLLDTIATPAAVIAGTLLTTSVIEINNPVLHWGLGLMLGGGTAGIVQAGTGLLRLLSSKTTAGFGNPVVSTAENVASFSLSGLAIFLPFIAIVLVVLLVIWLLKRLMSLKKL</sequence>
<evidence type="ECO:0000313" key="3">
    <source>
        <dbReference type="EMBL" id="KAA6430348.1"/>
    </source>
</evidence>
<accession>A0A5M8Q5I1</accession>
<name>A0A5M8Q5I1_9BACT</name>
<organism evidence="3 4">
    <name type="scientific">Dyadobacter flavalbus</name>
    <dbReference type="NCBI Taxonomy" id="2579942"/>
    <lineage>
        <taxon>Bacteria</taxon>
        <taxon>Pseudomonadati</taxon>
        <taxon>Bacteroidota</taxon>
        <taxon>Cytophagia</taxon>
        <taxon>Cytophagales</taxon>
        <taxon>Spirosomataceae</taxon>
        <taxon>Dyadobacter</taxon>
    </lineage>
</organism>
<dbReference type="InterPro" id="IPR025196">
    <property type="entry name" value="DUF4126"/>
</dbReference>
<keyword evidence="1" id="KW-0472">Membrane</keyword>
<evidence type="ECO:0000256" key="1">
    <source>
        <dbReference type="SAM" id="Phobius"/>
    </source>
</evidence>
<proteinExistence type="predicted"/>
<reference evidence="3 4" key="1">
    <citation type="submission" date="2019-05" db="EMBL/GenBank/DDBJ databases">
        <authorList>
            <person name="Qu J.-H."/>
        </authorList>
    </citation>
    <scope>NUCLEOTIDE SEQUENCE [LARGE SCALE GENOMIC DNA]</scope>
    <source>
        <strain evidence="3 4">NS28</strain>
    </source>
</reference>
<evidence type="ECO:0000259" key="2">
    <source>
        <dbReference type="Pfam" id="PF13548"/>
    </source>
</evidence>
<protein>
    <submittedName>
        <fullName evidence="3">DUF4126 domain-containing protein</fullName>
    </submittedName>
</protein>
<evidence type="ECO:0000313" key="4">
    <source>
        <dbReference type="Proteomes" id="UP000323994"/>
    </source>
</evidence>
<feature type="transmembrane region" description="Helical" evidence="1">
    <location>
        <begin position="44"/>
        <end position="63"/>
    </location>
</feature>
<dbReference type="EMBL" id="VBSN01000076">
    <property type="protein sequence ID" value="KAA6430348.1"/>
    <property type="molecule type" value="Genomic_DNA"/>
</dbReference>
<feature type="domain" description="DUF4126" evidence="2">
    <location>
        <begin position="9"/>
        <end position="177"/>
    </location>
</feature>
<keyword evidence="1" id="KW-1133">Transmembrane helix</keyword>
<dbReference type="OrthoDB" id="288613at2"/>
<dbReference type="AlphaFoldDB" id="A0A5M8Q5I1"/>
<dbReference type="Proteomes" id="UP000323994">
    <property type="component" value="Unassembled WGS sequence"/>
</dbReference>
<keyword evidence="1" id="KW-0812">Transmembrane</keyword>
<dbReference type="Pfam" id="PF13548">
    <property type="entry name" value="DUF4126"/>
    <property type="match status" value="1"/>
</dbReference>
<comment type="caution">
    <text evidence="3">The sequence shown here is derived from an EMBL/GenBank/DDBJ whole genome shotgun (WGS) entry which is preliminary data.</text>
</comment>